<reference evidence="1" key="1">
    <citation type="submission" date="2020-07" db="EMBL/GenBank/DDBJ databases">
        <title>Methanobacterium. sp. MethCan genome.</title>
        <authorList>
            <person name="Postec A."/>
            <person name="Quemeneur M."/>
        </authorList>
    </citation>
    <scope>NUCLEOTIDE SEQUENCE</scope>
    <source>
        <strain evidence="1">MethCAN</strain>
    </source>
</reference>
<dbReference type="RefSeq" id="WP_211532995.1">
    <property type="nucleotide sequence ID" value="NZ_CP058560.1"/>
</dbReference>
<gene>
    <name evidence="1" type="ORF">HYG87_09860</name>
</gene>
<organism evidence="1 2">
    <name type="scientific">Methanobacterium alkalithermotolerans</name>
    <dbReference type="NCBI Taxonomy" id="2731220"/>
    <lineage>
        <taxon>Archaea</taxon>
        <taxon>Methanobacteriati</taxon>
        <taxon>Methanobacteriota</taxon>
        <taxon>Methanomada group</taxon>
        <taxon>Methanobacteria</taxon>
        <taxon>Methanobacteriales</taxon>
        <taxon>Methanobacteriaceae</taxon>
        <taxon>Methanobacterium</taxon>
    </lineage>
</organism>
<proteinExistence type="predicted"/>
<dbReference type="Proteomes" id="UP000681041">
    <property type="component" value="Chromosome"/>
</dbReference>
<dbReference type="EMBL" id="CP058560">
    <property type="protein sequence ID" value="QUH24038.1"/>
    <property type="molecule type" value="Genomic_DNA"/>
</dbReference>
<keyword evidence="2" id="KW-1185">Reference proteome</keyword>
<accession>A0A8T8K610</accession>
<dbReference type="OrthoDB" id="199819at2157"/>
<sequence>MYATLQKNNISYVGAGSNLEEAIRPTYVEKKMVRQGKLIFYSLGNRIFDAVTPAATKSMVVEFKIKKGDAEIILHPIYISNSQTFSWTRILAKNF</sequence>
<name>A0A8T8K610_9EURY</name>
<evidence type="ECO:0000313" key="1">
    <source>
        <dbReference type="EMBL" id="QUH24038.1"/>
    </source>
</evidence>
<protein>
    <submittedName>
        <fullName evidence="1">Uncharacterized protein</fullName>
    </submittedName>
</protein>
<dbReference type="KEGG" id="meme:HYG87_09860"/>
<dbReference type="AlphaFoldDB" id="A0A8T8K610"/>
<evidence type="ECO:0000313" key="2">
    <source>
        <dbReference type="Proteomes" id="UP000681041"/>
    </source>
</evidence>
<dbReference type="GeneID" id="64821071"/>